<dbReference type="AlphaFoldDB" id="A0A918US11"/>
<organism evidence="9 10">
    <name type="scientific">Echinicola pacifica</name>
    <dbReference type="NCBI Taxonomy" id="346377"/>
    <lineage>
        <taxon>Bacteria</taxon>
        <taxon>Pseudomonadati</taxon>
        <taxon>Bacteroidota</taxon>
        <taxon>Cytophagia</taxon>
        <taxon>Cytophagales</taxon>
        <taxon>Cyclobacteriaceae</taxon>
        <taxon>Echinicola</taxon>
    </lineage>
</organism>
<keyword evidence="10" id="KW-1185">Reference proteome</keyword>
<evidence type="ECO:0000256" key="4">
    <source>
        <dbReference type="ARBA" id="ARBA00023136"/>
    </source>
</evidence>
<feature type="signal peptide" evidence="6">
    <location>
        <begin position="1"/>
        <end position="22"/>
    </location>
</feature>
<evidence type="ECO:0000256" key="1">
    <source>
        <dbReference type="ARBA" id="ARBA00004442"/>
    </source>
</evidence>
<dbReference type="InterPro" id="IPR011990">
    <property type="entry name" value="TPR-like_helical_dom_sf"/>
</dbReference>
<dbReference type="CDD" id="cd08977">
    <property type="entry name" value="SusD"/>
    <property type="match status" value="1"/>
</dbReference>
<feature type="chain" id="PRO_5037341075" evidence="6">
    <location>
        <begin position="23"/>
        <end position="483"/>
    </location>
</feature>
<evidence type="ECO:0000256" key="2">
    <source>
        <dbReference type="ARBA" id="ARBA00006275"/>
    </source>
</evidence>
<comment type="caution">
    <text evidence="9">The sequence shown here is derived from an EMBL/GenBank/DDBJ whole genome shotgun (WGS) entry which is preliminary data.</text>
</comment>
<evidence type="ECO:0000259" key="7">
    <source>
        <dbReference type="Pfam" id="PF07980"/>
    </source>
</evidence>
<evidence type="ECO:0000313" key="10">
    <source>
        <dbReference type="Proteomes" id="UP000619457"/>
    </source>
</evidence>
<accession>A0A918US11</accession>
<dbReference type="InterPro" id="IPR012944">
    <property type="entry name" value="SusD_RagB_dom"/>
</dbReference>
<sequence length="483" mass="53682">MNLTIMKKYIAILMAVLFSSCADLDRYPLNAIGEPQFWSSSDDAVLGINGVYNVLAHNHMYRDFMRHSDAIGDNAYSQYSFNYYLEISEGRGYDASSVWPLNFWKKSYEGIVRANEVLENVPDITMDEATKSRILAEAHFLRALFYFHLTNLYGDVPLVLTKQTIGESLVARDPKATIVTQILNDLTLAASILPDSYGPSNLGRATKGAALTLKSRVHLYNKQYAEAISTANEVIALGYDLLPQSSYKDMFLPTLENNAVESIFEVQFLGKSGTSGVGSSFNSNSGATPSFGGASYSPIQELIDAYEPGDIRRNVTVLEPGQTFAGLAFDPVRSPTGYALIKGVIPDVTITDDGDANFVVMRYAEVLLNLAEAENELNGPTTIVYNAINEIRNRVNLLDLPGGMSQEEMRIAIKKERRLELAFEGHRYFDLLRYGSADLKASMESVTSVQGHERIYNDRLLQWPVPQNEINIDQNLLPQNSGW</sequence>
<dbReference type="Proteomes" id="UP000619457">
    <property type="component" value="Unassembled WGS sequence"/>
</dbReference>
<reference evidence="9" key="1">
    <citation type="journal article" date="2014" name="Int. J. Syst. Evol. Microbiol.">
        <title>Complete genome sequence of Corynebacterium casei LMG S-19264T (=DSM 44701T), isolated from a smear-ripened cheese.</title>
        <authorList>
            <consortium name="US DOE Joint Genome Institute (JGI-PGF)"/>
            <person name="Walter F."/>
            <person name="Albersmeier A."/>
            <person name="Kalinowski J."/>
            <person name="Ruckert C."/>
        </authorList>
    </citation>
    <scope>NUCLEOTIDE SEQUENCE</scope>
    <source>
        <strain evidence="9">KCTC 12368</strain>
    </source>
</reference>
<evidence type="ECO:0000256" key="3">
    <source>
        <dbReference type="ARBA" id="ARBA00022729"/>
    </source>
</evidence>
<dbReference type="Pfam" id="PF07980">
    <property type="entry name" value="SusD_RagB"/>
    <property type="match status" value="1"/>
</dbReference>
<dbReference type="PROSITE" id="PS51257">
    <property type="entry name" value="PROKAR_LIPOPROTEIN"/>
    <property type="match status" value="1"/>
</dbReference>
<gene>
    <name evidence="9" type="ORF">GCM10007049_25070</name>
</gene>
<dbReference type="Gene3D" id="1.25.40.390">
    <property type="match status" value="1"/>
</dbReference>
<reference evidence="9" key="2">
    <citation type="submission" date="2020-09" db="EMBL/GenBank/DDBJ databases">
        <authorList>
            <person name="Sun Q."/>
            <person name="Kim S."/>
        </authorList>
    </citation>
    <scope>NUCLEOTIDE SEQUENCE</scope>
    <source>
        <strain evidence="9">KCTC 12368</strain>
    </source>
</reference>
<dbReference type="InterPro" id="IPR033985">
    <property type="entry name" value="SusD-like_N"/>
</dbReference>
<feature type="domain" description="RagB/SusD" evidence="7">
    <location>
        <begin position="261"/>
        <end position="483"/>
    </location>
</feature>
<protein>
    <submittedName>
        <fullName evidence="9">Membrane protein</fullName>
    </submittedName>
</protein>
<evidence type="ECO:0000256" key="6">
    <source>
        <dbReference type="SAM" id="SignalP"/>
    </source>
</evidence>
<evidence type="ECO:0000259" key="8">
    <source>
        <dbReference type="Pfam" id="PF14322"/>
    </source>
</evidence>
<comment type="similarity">
    <text evidence="2">Belongs to the SusD family.</text>
</comment>
<proteinExistence type="inferred from homology"/>
<feature type="domain" description="SusD-like N-terminal" evidence="8">
    <location>
        <begin position="49"/>
        <end position="219"/>
    </location>
</feature>
<evidence type="ECO:0000313" key="9">
    <source>
        <dbReference type="EMBL" id="GGZ31086.1"/>
    </source>
</evidence>
<dbReference type="EMBL" id="BMWX01000004">
    <property type="protein sequence ID" value="GGZ31086.1"/>
    <property type="molecule type" value="Genomic_DNA"/>
</dbReference>
<dbReference type="GO" id="GO:0009279">
    <property type="term" value="C:cell outer membrane"/>
    <property type="evidence" value="ECO:0007669"/>
    <property type="project" value="UniProtKB-SubCell"/>
</dbReference>
<comment type="subcellular location">
    <subcellularLocation>
        <location evidence="1">Cell outer membrane</location>
    </subcellularLocation>
</comment>
<name>A0A918US11_9BACT</name>
<keyword evidence="5" id="KW-0998">Cell outer membrane</keyword>
<keyword evidence="3 6" id="KW-0732">Signal</keyword>
<dbReference type="Pfam" id="PF14322">
    <property type="entry name" value="SusD-like_3"/>
    <property type="match status" value="1"/>
</dbReference>
<evidence type="ECO:0000256" key="5">
    <source>
        <dbReference type="ARBA" id="ARBA00023237"/>
    </source>
</evidence>
<dbReference type="SUPFAM" id="SSF48452">
    <property type="entry name" value="TPR-like"/>
    <property type="match status" value="1"/>
</dbReference>
<keyword evidence="4" id="KW-0472">Membrane</keyword>